<dbReference type="InParanoid" id="A0A6G9ICU5"/>
<dbReference type="SUPFAM" id="SSF53850">
    <property type="entry name" value="Periplasmic binding protein-like II"/>
    <property type="match status" value="1"/>
</dbReference>
<dbReference type="EMBL" id="CP050253">
    <property type="protein sequence ID" value="QIQ22043.1"/>
    <property type="molecule type" value="Genomic_DNA"/>
</dbReference>
<keyword evidence="4" id="KW-0804">Transcription</keyword>
<sequence length="302" mass="35473">MDIRQLEYFVEVVKSDFNLSLAAKRLYISQPALSQFIKAFEENENIYLFERYKGRLQGLTPTGEIFYDNAKAILNQYNMMLTSIREDSTQMKGKVRIGIPPLILGVVFADVIAQLVINNPNIEFEIIEKGAYELSKMFMVDELDFAILLDPTNINPEIIDQHLLKQDELTAFFNHNNPLATKEQLEWSDLNNQMMAILDPSFIIHHKLQKKFTEYSVKPKKCTMSSSWDFLMLIARNSDFITVLPSPVHDFHLDKNIIEKRFNDPIYWRVLLCRPKKPRYDRVHQYVFEYILDYFAKPKSVE</sequence>
<dbReference type="Pfam" id="PF00126">
    <property type="entry name" value="HTH_1"/>
    <property type="match status" value="1"/>
</dbReference>
<gene>
    <name evidence="6" type="ORF">IPMB12_10320</name>
</gene>
<dbReference type="GO" id="GO:0003700">
    <property type="term" value="F:DNA-binding transcription factor activity"/>
    <property type="evidence" value="ECO:0007669"/>
    <property type="project" value="InterPro"/>
</dbReference>
<dbReference type="Gene3D" id="1.10.10.10">
    <property type="entry name" value="Winged helix-like DNA-binding domain superfamily/Winged helix DNA-binding domain"/>
    <property type="match status" value="1"/>
</dbReference>
<dbReference type="Pfam" id="PF03466">
    <property type="entry name" value="LysR_substrate"/>
    <property type="match status" value="1"/>
</dbReference>
<evidence type="ECO:0000256" key="4">
    <source>
        <dbReference type="ARBA" id="ARBA00023163"/>
    </source>
</evidence>
<name>A0A6G9ICU5_9GAMM</name>
<reference evidence="6 7" key="1">
    <citation type="submission" date="2020-03" db="EMBL/GenBank/DDBJ databases">
        <title>Complete genome sequence of Orbus sp. IPMB12 (BCRC 80908).</title>
        <authorList>
            <person name="Lo W.-S."/>
            <person name="Chang T.-H."/>
            <person name="Kuo C.-H."/>
        </authorList>
    </citation>
    <scope>NUCLEOTIDE SEQUENCE [LARGE SCALE GENOMIC DNA]</scope>
    <source>
        <strain evidence="6 7">IPMB12</strain>
    </source>
</reference>
<dbReference type="CDD" id="cd05466">
    <property type="entry name" value="PBP2_LTTR_substrate"/>
    <property type="match status" value="1"/>
</dbReference>
<organism evidence="6 7">
    <name type="scientific">Zophobihabitans entericus</name>
    <dbReference type="NCBI Taxonomy" id="1635327"/>
    <lineage>
        <taxon>Bacteria</taxon>
        <taxon>Pseudomonadati</taxon>
        <taxon>Pseudomonadota</taxon>
        <taxon>Gammaproteobacteria</taxon>
        <taxon>Orbales</taxon>
        <taxon>Orbaceae</taxon>
        <taxon>Zophobihabitans</taxon>
    </lineage>
</organism>
<evidence type="ECO:0000256" key="1">
    <source>
        <dbReference type="ARBA" id="ARBA00009437"/>
    </source>
</evidence>
<dbReference type="PRINTS" id="PR00039">
    <property type="entry name" value="HTHLYSR"/>
</dbReference>
<protein>
    <submittedName>
        <fullName evidence="6">LysR family transcriptional regulator</fullName>
    </submittedName>
</protein>
<evidence type="ECO:0000256" key="3">
    <source>
        <dbReference type="ARBA" id="ARBA00023125"/>
    </source>
</evidence>
<dbReference type="PANTHER" id="PTHR30419:SF8">
    <property type="entry name" value="NITROGEN ASSIMILATION TRANSCRIPTIONAL ACTIVATOR-RELATED"/>
    <property type="match status" value="1"/>
</dbReference>
<evidence type="ECO:0000256" key="2">
    <source>
        <dbReference type="ARBA" id="ARBA00023015"/>
    </source>
</evidence>
<evidence type="ECO:0000313" key="7">
    <source>
        <dbReference type="Proteomes" id="UP000501168"/>
    </source>
</evidence>
<evidence type="ECO:0000313" key="6">
    <source>
        <dbReference type="EMBL" id="QIQ22043.1"/>
    </source>
</evidence>
<evidence type="ECO:0000259" key="5">
    <source>
        <dbReference type="PROSITE" id="PS50931"/>
    </source>
</evidence>
<dbReference type="Proteomes" id="UP000501168">
    <property type="component" value="Chromosome"/>
</dbReference>
<comment type="similarity">
    <text evidence="1">Belongs to the LysR transcriptional regulatory family.</text>
</comment>
<proteinExistence type="inferred from homology"/>
<dbReference type="InterPro" id="IPR000847">
    <property type="entry name" value="LysR_HTH_N"/>
</dbReference>
<dbReference type="InterPro" id="IPR005119">
    <property type="entry name" value="LysR_subst-bd"/>
</dbReference>
<dbReference type="SUPFAM" id="SSF46785">
    <property type="entry name" value="Winged helix' DNA-binding domain"/>
    <property type="match status" value="1"/>
</dbReference>
<dbReference type="KEGG" id="orb:IPMB12_10320"/>
<keyword evidence="7" id="KW-1185">Reference proteome</keyword>
<dbReference type="GO" id="GO:0005829">
    <property type="term" value="C:cytosol"/>
    <property type="evidence" value="ECO:0007669"/>
    <property type="project" value="TreeGrafter"/>
</dbReference>
<dbReference type="Gene3D" id="3.40.190.290">
    <property type="match status" value="1"/>
</dbReference>
<dbReference type="InterPro" id="IPR050950">
    <property type="entry name" value="HTH-type_LysR_regulators"/>
</dbReference>
<dbReference type="GO" id="GO:0003677">
    <property type="term" value="F:DNA binding"/>
    <property type="evidence" value="ECO:0007669"/>
    <property type="project" value="UniProtKB-KW"/>
</dbReference>
<dbReference type="AlphaFoldDB" id="A0A6G9ICU5"/>
<dbReference type="InterPro" id="IPR036388">
    <property type="entry name" value="WH-like_DNA-bd_sf"/>
</dbReference>
<keyword evidence="2" id="KW-0805">Transcription regulation</keyword>
<dbReference type="InterPro" id="IPR036390">
    <property type="entry name" value="WH_DNA-bd_sf"/>
</dbReference>
<dbReference type="PANTHER" id="PTHR30419">
    <property type="entry name" value="HTH-TYPE TRANSCRIPTIONAL REGULATOR YBHD"/>
    <property type="match status" value="1"/>
</dbReference>
<accession>A0A6G9ICU5</accession>
<dbReference type="PROSITE" id="PS50931">
    <property type="entry name" value="HTH_LYSR"/>
    <property type="match status" value="1"/>
</dbReference>
<dbReference type="RefSeq" id="WP_166917340.1">
    <property type="nucleotide sequence ID" value="NZ_CP050253.1"/>
</dbReference>
<feature type="domain" description="HTH lysR-type" evidence="5">
    <location>
        <begin position="1"/>
        <end position="59"/>
    </location>
</feature>
<keyword evidence="3" id="KW-0238">DNA-binding</keyword>